<sequence>MQIRFERNPEHGCNEQDSDEEDEAEANSRHHISSFAFEQARLAWSSLDFFSAPPPLHPPREVILDLLDPYLYVKAGGASLLDQNHVEWAEPLTHPCSPPLIGPHSLIVPEETKWTVKAGHVFPLVVQCDADVVGKPACPQYIIYLRGPVAEAVPSIPSLYQHNSARGRTQIKVTGVRGDPNHPSCPDENRHWYVKGSGHATLHVLPSVDSTIVDEMKECDAADYEGPEAADGSV</sequence>
<name>A0A2X0NXS6_9BASI</name>
<reference evidence="2 3" key="1">
    <citation type="submission" date="2016-11" db="EMBL/GenBank/DDBJ databases">
        <authorList>
            <person name="Jaros S."/>
            <person name="Januszkiewicz K."/>
            <person name="Wedrychowicz H."/>
        </authorList>
    </citation>
    <scope>NUCLEOTIDE SEQUENCE [LARGE SCALE GENOMIC DNA]</scope>
</reference>
<proteinExistence type="predicted"/>
<evidence type="ECO:0000313" key="2">
    <source>
        <dbReference type="EMBL" id="SGY18203.1"/>
    </source>
</evidence>
<feature type="region of interest" description="Disordered" evidence="1">
    <location>
        <begin position="1"/>
        <end position="29"/>
    </location>
</feature>
<dbReference type="EMBL" id="FQNC01000015">
    <property type="protein sequence ID" value="SGY18203.1"/>
    <property type="molecule type" value="Genomic_DNA"/>
</dbReference>
<accession>A0A2X0NXS6</accession>
<keyword evidence="3" id="KW-1185">Reference proteome</keyword>
<gene>
    <name evidence="2" type="primary">BQ5605_C015g08006</name>
    <name evidence="2" type="ORF">BQ5605_C015G08006</name>
</gene>
<evidence type="ECO:0000256" key="1">
    <source>
        <dbReference type="SAM" id="MobiDB-lite"/>
    </source>
</evidence>
<evidence type="ECO:0000313" key="3">
    <source>
        <dbReference type="Proteomes" id="UP000249464"/>
    </source>
</evidence>
<feature type="compositionally biased region" description="Acidic residues" evidence="1">
    <location>
        <begin position="16"/>
        <end position="25"/>
    </location>
</feature>
<feature type="compositionally biased region" description="Basic and acidic residues" evidence="1">
    <location>
        <begin position="1"/>
        <end position="14"/>
    </location>
</feature>
<organism evidence="2 3">
    <name type="scientific">Microbotryum silenes-dioicae</name>
    <dbReference type="NCBI Taxonomy" id="796604"/>
    <lineage>
        <taxon>Eukaryota</taxon>
        <taxon>Fungi</taxon>
        <taxon>Dikarya</taxon>
        <taxon>Basidiomycota</taxon>
        <taxon>Pucciniomycotina</taxon>
        <taxon>Microbotryomycetes</taxon>
        <taxon>Microbotryales</taxon>
        <taxon>Microbotryaceae</taxon>
        <taxon>Microbotryum</taxon>
    </lineage>
</organism>
<protein>
    <submittedName>
        <fullName evidence="2">BQ5605_C015g08006 protein</fullName>
    </submittedName>
</protein>
<dbReference type="Proteomes" id="UP000249464">
    <property type="component" value="Unassembled WGS sequence"/>
</dbReference>
<dbReference type="AlphaFoldDB" id="A0A2X0NXS6"/>